<keyword evidence="2" id="KW-0812">Transmembrane</keyword>
<keyword evidence="2" id="KW-1133">Transmembrane helix</keyword>
<protein>
    <submittedName>
        <fullName evidence="3">Uncharacterized protein</fullName>
    </submittedName>
</protein>
<name>A0ABW5FQI3_9PSEU</name>
<proteinExistence type="predicted"/>
<reference evidence="4" key="1">
    <citation type="journal article" date="2019" name="Int. J. Syst. Evol. Microbiol.">
        <title>The Global Catalogue of Microorganisms (GCM) 10K type strain sequencing project: providing services to taxonomists for standard genome sequencing and annotation.</title>
        <authorList>
            <consortium name="The Broad Institute Genomics Platform"/>
            <consortium name="The Broad Institute Genome Sequencing Center for Infectious Disease"/>
            <person name="Wu L."/>
            <person name="Ma J."/>
        </authorList>
    </citation>
    <scope>NUCLEOTIDE SEQUENCE [LARGE SCALE GENOMIC DNA]</scope>
    <source>
        <strain evidence="4">CGMCC 4.7645</strain>
    </source>
</reference>
<dbReference type="EMBL" id="JBHUKR010000006">
    <property type="protein sequence ID" value="MFD2416682.1"/>
    <property type="molecule type" value="Genomic_DNA"/>
</dbReference>
<dbReference type="Proteomes" id="UP001597417">
    <property type="component" value="Unassembled WGS sequence"/>
</dbReference>
<keyword evidence="4" id="KW-1185">Reference proteome</keyword>
<feature type="transmembrane region" description="Helical" evidence="2">
    <location>
        <begin position="49"/>
        <end position="68"/>
    </location>
</feature>
<gene>
    <name evidence="3" type="ORF">ACFSXZ_10135</name>
</gene>
<organism evidence="3 4">
    <name type="scientific">Amycolatopsis pigmentata</name>
    <dbReference type="NCBI Taxonomy" id="450801"/>
    <lineage>
        <taxon>Bacteria</taxon>
        <taxon>Bacillati</taxon>
        <taxon>Actinomycetota</taxon>
        <taxon>Actinomycetes</taxon>
        <taxon>Pseudonocardiales</taxon>
        <taxon>Pseudonocardiaceae</taxon>
        <taxon>Amycolatopsis</taxon>
    </lineage>
</organism>
<feature type="transmembrane region" description="Helical" evidence="2">
    <location>
        <begin position="101"/>
        <end position="123"/>
    </location>
</feature>
<evidence type="ECO:0000313" key="4">
    <source>
        <dbReference type="Proteomes" id="UP001597417"/>
    </source>
</evidence>
<evidence type="ECO:0000256" key="2">
    <source>
        <dbReference type="SAM" id="Phobius"/>
    </source>
</evidence>
<feature type="transmembrane region" description="Helical" evidence="2">
    <location>
        <begin position="23"/>
        <end position="43"/>
    </location>
</feature>
<evidence type="ECO:0000256" key="1">
    <source>
        <dbReference type="SAM" id="MobiDB-lite"/>
    </source>
</evidence>
<comment type="caution">
    <text evidence="3">The sequence shown here is derived from an EMBL/GenBank/DDBJ whole genome shotgun (WGS) entry which is preliminary data.</text>
</comment>
<accession>A0ABW5FQI3</accession>
<feature type="transmembrane region" description="Helical" evidence="2">
    <location>
        <begin position="75"/>
        <end position="95"/>
    </location>
</feature>
<evidence type="ECO:0000313" key="3">
    <source>
        <dbReference type="EMBL" id="MFD2416682.1"/>
    </source>
</evidence>
<keyword evidence="2" id="KW-0472">Membrane</keyword>
<sequence>MTMFRGLVGEGARVGEQLRIRRITAYCLLAVCLMVVGTIVTGWENPVRTVAVLLFVGAAPGWALISYVNVRHLSVTWISAIGLSLSIAIVIAQVMVLTKAWHPITAVLVLVLFTVPLLAHHVLRSRPPAKVPSDQASAAPAAEPSKTGTEAGPR</sequence>
<dbReference type="RefSeq" id="WP_378263694.1">
    <property type="nucleotide sequence ID" value="NZ_JBHUKR010000006.1"/>
</dbReference>
<feature type="region of interest" description="Disordered" evidence="1">
    <location>
        <begin position="127"/>
        <end position="154"/>
    </location>
</feature>